<dbReference type="EMBL" id="FTMC01000015">
    <property type="protein sequence ID" value="SIR14109.1"/>
    <property type="molecule type" value="Genomic_DNA"/>
</dbReference>
<dbReference type="CDD" id="cd01125">
    <property type="entry name" value="RepA_RSF1010_like"/>
    <property type="match status" value="1"/>
</dbReference>
<evidence type="ECO:0000313" key="1">
    <source>
        <dbReference type="EMBL" id="SIR14109.1"/>
    </source>
</evidence>
<name>A0A1N6YHV2_9PSED</name>
<protein>
    <submittedName>
        <fullName evidence="1">AAA domain-containing protein</fullName>
    </submittedName>
</protein>
<dbReference type="AlphaFoldDB" id="A0A1N6YHV2"/>
<dbReference type="Gene3D" id="3.40.50.300">
    <property type="entry name" value="P-loop containing nucleotide triphosphate hydrolases"/>
    <property type="match status" value="1"/>
</dbReference>
<sequence length="379" mass="41321">MTNHVHGMNPSPPGDSTIKQAKRVNQVGAGPANGARSIRFVAASKLPVNPIDWLVADYIEQNTLAVLYGGPGKGKSFFAIDLACCVATGTPFHGQAVRQGAVFYIAGEGHQGLARRLRAWSMHHRVSLDDEPLYVSCGPVDMANPMHAAEVEEILHELSEQSGHDPSLIVIDTLSRNFSGDENSAADIGRFVRRADLLRNPWKATTVIVHHSGKDSERGARGSSVLKGAVDAEYELTRNVDRLITLSTRKMKDAPEPAPQSFQLVAVPIIDDQGGPLSSAVMQRADATLEAEPALPALGKNQQQLLAVLAEYHREIAERLASQGRGDKAVLIPLEDWQQRCKDQGIARNRFHEAKETLISRGLVRCDWPHVFLVDPPTL</sequence>
<reference evidence="1 2" key="1">
    <citation type="submission" date="2017-01" db="EMBL/GenBank/DDBJ databases">
        <authorList>
            <person name="Mah S.A."/>
            <person name="Swanson W.J."/>
            <person name="Moy G.W."/>
            <person name="Vacquier V.D."/>
        </authorList>
    </citation>
    <scope>NUCLEOTIDE SEQUENCE [LARGE SCALE GENOMIC DNA]</scope>
    <source>
        <strain evidence="1 2">ATCC 29606</strain>
    </source>
</reference>
<organism evidence="1 2">
    <name type="scientific">Pseudomonas flexibilis</name>
    <dbReference type="NCBI Taxonomy" id="706570"/>
    <lineage>
        <taxon>Bacteria</taxon>
        <taxon>Pseudomonadati</taxon>
        <taxon>Pseudomonadota</taxon>
        <taxon>Gammaproteobacteria</taxon>
        <taxon>Pseudomonadales</taxon>
        <taxon>Pseudomonadaceae</taxon>
        <taxon>Pseudomonas</taxon>
    </lineage>
</organism>
<dbReference type="InterPro" id="IPR038724">
    <property type="entry name" value="RepA"/>
</dbReference>
<accession>A0A1N6YHV2</accession>
<gene>
    <name evidence="1" type="ORF">SAMN05421672_11570</name>
</gene>
<evidence type="ECO:0000313" key="2">
    <source>
        <dbReference type="Proteomes" id="UP000186079"/>
    </source>
</evidence>
<dbReference type="Proteomes" id="UP000186079">
    <property type="component" value="Unassembled WGS sequence"/>
</dbReference>
<dbReference type="SUPFAM" id="SSF52540">
    <property type="entry name" value="P-loop containing nucleoside triphosphate hydrolases"/>
    <property type="match status" value="1"/>
</dbReference>
<dbReference type="Pfam" id="PF13481">
    <property type="entry name" value="AAA_25"/>
    <property type="match status" value="1"/>
</dbReference>
<proteinExistence type="predicted"/>
<dbReference type="InterPro" id="IPR027417">
    <property type="entry name" value="P-loop_NTPase"/>
</dbReference>